<feature type="compositionally biased region" description="Basic and acidic residues" evidence="7">
    <location>
        <begin position="519"/>
        <end position="546"/>
    </location>
</feature>
<dbReference type="InterPro" id="IPR027312">
    <property type="entry name" value="Sda1"/>
</dbReference>
<feature type="region of interest" description="Disordered" evidence="7">
    <location>
        <begin position="336"/>
        <end position="439"/>
    </location>
</feature>
<dbReference type="AlphaFoldDB" id="A0A7S1BNW1"/>
<comment type="function">
    <text evidence="6">Required for 60S pre-ribosomal subunits export to the cytoplasm.</text>
</comment>
<dbReference type="InterPro" id="IPR012977">
    <property type="entry name" value="SDA1_N"/>
</dbReference>
<evidence type="ECO:0000259" key="8">
    <source>
        <dbReference type="Pfam" id="PF05285"/>
    </source>
</evidence>
<comment type="similarity">
    <text evidence="1 6">Belongs to the SDA1 family.</text>
</comment>
<feature type="compositionally biased region" description="Acidic residues" evidence="7">
    <location>
        <begin position="340"/>
        <end position="392"/>
    </location>
</feature>
<dbReference type="GO" id="GO:0005730">
    <property type="term" value="C:nucleolus"/>
    <property type="evidence" value="ECO:0007669"/>
    <property type="project" value="UniProtKB-SubCell"/>
</dbReference>
<dbReference type="PANTHER" id="PTHR12730">
    <property type="entry name" value="HSDA/SDA1-RELATED"/>
    <property type="match status" value="1"/>
</dbReference>
<dbReference type="Pfam" id="PF08158">
    <property type="entry name" value="SDA1_HEAT"/>
    <property type="match status" value="1"/>
</dbReference>
<evidence type="ECO:0000256" key="2">
    <source>
        <dbReference type="ARBA" id="ARBA00022448"/>
    </source>
</evidence>
<evidence type="ECO:0000259" key="9">
    <source>
        <dbReference type="Pfam" id="PF08158"/>
    </source>
</evidence>
<dbReference type="GO" id="GO:0042273">
    <property type="term" value="P:ribosomal large subunit biogenesis"/>
    <property type="evidence" value="ECO:0007669"/>
    <property type="project" value="UniProtKB-UniRule"/>
</dbReference>
<dbReference type="PANTHER" id="PTHR12730:SF0">
    <property type="entry name" value="PROTEIN SDA1 HOMOLOG"/>
    <property type="match status" value="1"/>
</dbReference>
<accession>A0A7S1BNW1</accession>
<sequence>MAMALRSKEEGVYSKAMRFFLKIEEIKDENAKKKLDEDSNVDVNEHTHSKKTRKRKNSVLRQKALRSKKQTKREQKDFYENATVTSDKGAVVSRRLYPAMELLVDPHGIAEDVFRLLRSSGSSSSKIKLETKLLIMNFLTRLIGNHGLVLLGLYPYLIKNLSGGGASQRNVTSVLAYTVQACHEEVPPQELHGILRAIATNFVTERCSGETMAVGLNTLRSIMARCHAILAEEDGDPSLATEEGNTAAVHMDVPAFVQDLCGYAKHRDRSVMIAGKSFLNFIRAVAPGLLRGRDRGLVGSALARSGERPAKFGEVKGATGVRGSDLLWEYEKKKKMAAENGEDDDDNDGEKDEWEEIEGEADGEDDEEGWADMEKEEEEEEEKADEEMEEEDIPLKAAAEVDDEKCPTLVPIGTGEGEPTPSLTKLTTEERDSIRRDVSSTRIFSTEDFTRMAKLVQREEAAKRDPRLMAKRRRAGDKFEPLSDDDDSSSDEDEGVRIRGQTEAGDLLGSGARRRKSRAEKLERIQAGREKYEHGDRRGGSTNEEKKRKKNFLMSKNSRATRDKMGDKATRRQNTTGGRGKENFKGANAGNARKRRRKN</sequence>
<evidence type="ECO:0000256" key="7">
    <source>
        <dbReference type="SAM" id="MobiDB-lite"/>
    </source>
</evidence>
<feature type="compositionally biased region" description="Basic and acidic residues" evidence="7">
    <location>
        <begin position="33"/>
        <end position="47"/>
    </location>
</feature>
<keyword evidence="2 6" id="KW-0813">Transport</keyword>
<feature type="compositionally biased region" description="Basic and acidic residues" evidence="7">
    <location>
        <begin position="560"/>
        <end position="570"/>
    </location>
</feature>
<keyword evidence="4 6" id="KW-0653">Protein transport</keyword>
<feature type="region of interest" description="Disordered" evidence="7">
    <location>
        <begin position="33"/>
        <end position="79"/>
    </location>
</feature>
<feature type="compositionally biased region" description="Acidic residues" evidence="7">
    <location>
        <begin position="482"/>
        <end position="494"/>
    </location>
</feature>
<proteinExistence type="inferred from homology"/>
<evidence type="ECO:0000256" key="1">
    <source>
        <dbReference type="ARBA" id="ARBA00005783"/>
    </source>
</evidence>
<keyword evidence="5 6" id="KW-0539">Nucleus</keyword>
<dbReference type="InterPro" id="IPR007949">
    <property type="entry name" value="SDA1_MD"/>
</dbReference>
<evidence type="ECO:0000256" key="4">
    <source>
        <dbReference type="ARBA" id="ARBA00022927"/>
    </source>
</evidence>
<evidence type="ECO:0000313" key="10">
    <source>
        <dbReference type="EMBL" id="CAD8891316.1"/>
    </source>
</evidence>
<gene>
    <name evidence="10" type="ORF">CHYS00102_LOCUS18522</name>
</gene>
<keyword evidence="3 6" id="KW-0690">Ribosome biogenesis</keyword>
<feature type="region of interest" description="Disordered" evidence="7">
    <location>
        <begin position="455"/>
        <end position="599"/>
    </location>
</feature>
<dbReference type="GO" id="GO:0000055">
    <property type="term" value="P:ribosomal large subunit export from nucleus"/>
    <property type="evidence" value="ECO:0007669"/>
    <property type="project" value="UniProtKB-UniRule"/>
</dbReference>
<feature type="compositionally biased region" description="Basic residues" evidence="7">
    <location>
        <begin position="48"/>
        <end position="71"/>
    </location>
</feature>
<comment type="subcellular location">
    <subcellularLocation>
        <location evidence="6">Nucleus</location>
        <location evidence="6">Nucleolus</location>
    </subcellularLocation>
</comment>
<feature type="domain" description="SDA1 N-terminal" evidence="9">
    <location>
        <begin position="1"/>
        <end position="233"/>
    </location>
</feature>
<dbReference type="Pfam" id="PF05285">
    <property type="entry name" value="SDA1_dom"/>
    <property type="match status" value="1"/>
</dbReference>
<dbReference type="EMBL" id="HBFR01025753">
    <property type="protein sequence ID" value="CAD8891316.1"/>
    <property type="molecule type" value="Transcribed_RNA"/>
</dbReference>
<evidence type="ECO:0000256" key="5">
    <source>
        <dbReference type="ARBA" id="ARBA00023242"/>
    </source>
</evidence>
<evidence type="ECO:0000256" key="6">
    <source>
        <dbReference type="RuleBase" id="RU365057"/>
    </source>
</evidence>
<feature type="compositionally biased region" description="Basic and acidic residues" evidence="7">
    <location>
        <begin position="455"/>
        <end position="468"/>
    </location>
</feature>
<dbReference type="GO" id="GO:0015031">
    <property type="term" value="P:protein transport"/>
    <property type="evidence" value="ECO:0007669"/>
    <property type="project" value="UniProtKB-KW"/>
</dbReference>
<feature type="compositionally biased region" description="Basic and acidic residues" evidence="7">
    <location>
        <begin position="427"/>
        <end position="439"/>
    </location>
</feature>
<organism evidence="10">
    <name type="scientific">Corethron hystrix</name>
    <dbReference type="NCBI Taxonomy" id="216773"/>
    <lineage>
        <taxon>Eukaryota</taxon>
        <taxon>Sar</taxon>
        <taxon>Stramenopiles</taxon>
        <taxon>Ochrophyta</taxon>
        <taxon>Bacillariophyta</taxon>
        <taxon>Coscinodiscophyceae</taxon>
        <taxon>Corethrophycidae</taxon>
        <taxon>Corethrales</taxon>
        <taxon>Corethraceae</taxon>
        <taxon>Corethron</taxon>
    </lineage>
</organism>
<evidence type="ECO:0000256" key="3">
    <source>
        <dbReference type="ARBA" id="ARBA00022517"/>
    </source>
</evidence>
<feature type="domain" description="SDA1 middle" evidence="8">
    <location>
        <begin position="344"/>
        <end position="528"/>
    </location>
</feature>
<name>A0A7S1BNW1_9STRA</name>
<reference evidence="10" key="1">
    <citation type="submission" date="2021-01" db="EMBL/GenBank/DDBJ databases">
        <authorList>
            <person name="Corre E."/>
            <person name="Pelletier E."/>
            <person name="Niang G."/>
            <person name="Scheremetjew M."/>
            <person name="Finn R."/>
            <person name="Kale V."/>
            <person name="Holt S."/>
            <person name="Cochrane G."/>
            <person name="Meng A."/>
            <person name="Brown T."/>
            <person name="Cohen L."/>
        </authorList>
    </citation>
    <scope>NUCLEOTIDE SEQUENCE</scope>
    <source>
        <strain evidence="10">308</strain>
    </source>
</reference>
<protein>
    <recommendedName>
        <fullName evidence="6">Protein SDA1</fullName>
    </recommendedName>
</protein>